<comment type="caution">
    <text evidence="2">The sequence shown here is derived from an EMBL/GenBank/DDBJ whole genome shotgun (WGS) entry which is preliminary data.</text>
</comment>
<feature type="transmembrane region" description="Helical" evidence="1">
    <location>
        <begin position="76"/>
        <end position="107"/>
    </location>
</feature>
<dbReference type="Proteomes" id="UP000177941">
    <property type="component" value="Unassembled WGS sequence"/>
</dbReference>
<feature type="transmembrane region" description="Helical" evidence="1">
    <location>
        <begin position="172"/>
        <end position="193"/>
    </location>
</feature>
<feature type="transmembrane region" description="Helical" evidence="1">
    <location>
        <begin position="6"/>
        <end position="33"/>
    </location>
</feature>
<keyword evidence="1" id="KW-0472">Membrane</keyword>
<feature type="transmembrane region" description="Helical" evidence="1">
    <location>
        <begin position="214"/>
        <end position="235"/>
    </location>
</feature>
<sequence length="236" mass="26517">MLNQLLLLALVYVGYLSIWAIVNLLAFALSVAFKKPVILSTVLGITALAVQLVGFVVGIGILWFVISLLLNGQFLWFMFMLFIGIGLLSGLLGFLQMPFILISGYFASKMEDMSQGSGIEVIGENNETIKVLSDDSANQKLAIYFLAVYGLNLLSVLINTEDYPTWQWGDYIAWPVVWVFTQAIFFGLIIGIYMKLRHGKFWYPTKKRMMISTLKTTTIVLIAFTVLLIFFGVWVP</sequence>
<organism evidence="2 3">
    <name type="scientific">Candidatus Andersenbacteria bacterium RIFCSPHIGHO2_12_FULL_45_11b</name>
    <dbReference type="NCBI Taxonomy" id="1797282"/>
    <lineage>
        <taxon>Bacteria</taxon>
        <taxon>Candidatus Anderseniibacteriota</taxon>
    </lineage>
</organism>
<keyword evidence="1" id="KW-0812">Transmembrane</keyword>
<evidence type="ECO:0000313" key="2">
    <source>
        <dbReference type="EMBL" id="OGY37810.1"/>
    </source>
</evidence>
<evidence type="ECO:0000313" key="3">
    <source>
        <dbReference type="Proteomes" id="UP000177941"/>
    </source>
</evidence>
<proteinExistence type="predicted"/>
<feature type="transmembrane region" description="Helical" evidence="1">
    <location>
        <begin position="141"/>
        <end position="160"/>
    </location>
</feature>
<gene>
    <name evidence="2" type="ORF">A3E36_02345</name>
</gene>
<evidence type="ECO:0000256" key="1">
    <source>
        <dbReference type="SAM" id="Phobius"/>
    </source>
</evidence>
<dbReference type="EMBL" id="MHHS01000004">
    <property type="protein sequence ID" value="OGY37810.1"/>
    <property type="molecule type" value="Genomic_DNA"/>
</dbReference>
<protein>
    <submittedName>
        <fullName evidence="2">Uncharacterized protein</fullName>
    </submittedName>
</protein>
<accession>A0A1G1XDT8</accession>
<keyword evidence="1" id="KW-1133">Transmembrane helix</keyword>
<dbReference type="AlphaFoldDB" id="A0A1G1XDT8"/>
<name>A0A1G1XDT8_9BACT</name>
<reference evidence="2 3" key="1">
    <citation type="journal article" date="2016" name="Nat. Commun.">
        <title>Thousands of microbial genomes shed light on interconnected biogeochemical processes in an aquifer system.</title>
        <authorList>
            <person name="Anantharaman K."/>
            <person name="Brown C.T."/>
            <person name="Hug L.A."/>
            <person name="Sharon I."/>
            <person name="Castelle C.J."/>
            <person name="Probst A.J."/>
            <person name="Thomas B.C."/>
            <person name="Singh A."/>
            <person name="Wilkins M.J."/>
            <person name="Karaoz U."/>
            <person name="Brodie E.L."/>
            <person name="Williams K.H."/>
            <person name="Hubbard S.S."/>
            <person name="Banfield J.F."/>
        </authorList>
    </citation>
    <scope>NUCLEOTIDE SEQUENCE [LARGE SCALE GENOMIC DNA]</scope>
</reference>
<feature type="transmembrane region" description="Helical" evidence="1">
    <location>
        <begin position="45"/>
        <end position="70"/>
    </location>
</feature>